<dbReference type="SMART" id="SM00327">
    <property type="entry name" value="VWA"/>
    <property type="match status" value="1"/>
</dbReference>
<accession>A0ABS0D9K6</accession>
<dbReference type="InterPro" id="IPR002035">
    <property type="entry name" value="VWF_A"/>
</dbReference>
<name>A0ABS0D9K6_9NOCA</name>
<evidence type="ECO:0000313" key="3">
    <source>
        <dbReference type="Proteomes" id="UP000707731"/>
    </source>
</evidence>
<dbReference type="PROSITE" id="PS50234">
    <property type="entry name" value="VWFA"/>
    <property type="match status" value="1"/>
</dbReference>
<dbReference type="PIRSF" id="PIRSF020634">
    <property type="entry name" value="TerY_vWA"/>
    <property type="match status" value="1"/>
</dbReference>
<feature type="domain" description="VWFA" evidence="1">
    <location>
        <begin position="15"/>
        <end position="172"/>
    </location>
</feature>
<dbReference type="Pfam" id="PF00092">
    <property type="entry name" value="VWA"/>
    <property type="match status" value="1"/>
</dbReference>
<dbReference type="InterPro" id="IPR036465">
    <property type="entry name" value="vWFA_dom_sf"/>
</dbReference>
<proteinExistence type="predicted"/>
<keyword evidence="3" id="KW-1185">Reference proteome</keyword>
<gene>
    <name evidence="2" type="ORF">IU449_11470</name>
</gene>
<evidence type="ECO:0000313" key="2">
    <source>
        <dbReference type="EMBL" id="MBF6355152.1"/>
    </source>
</evidence>
<comment type="caution">
    <text evidence="2">The sequence shown here is derived from an EMBL/GenBank/DDBJ whole genome shotgun (WGS) entry which is preliminary data.</text>
</comment>
<dbReference type="Gene3D" id="3.40.50.410">
    <property type="entry name" value="von Willebrand factor, type A domain"/>
    <property type="match status" value="1"/>
</dbReference>
<organism evidence="2 3">
    <name type="scientific">Nocardia higoensis</name>
    <dbReference type="NCBI Taxonomy" id="228599"/>
    <lineage>
        <taxon>Bacteria</taxon>
        <taxon>Bacillati</taxon>
        <taxon>Actinomycetota</taxon>
        <taxon>Actinomycetes</taxon>
        <taxon>Mycobacteriales</taxon>
        <taxon>Nocardiaceae</taxon>
        <taxon>Nocardia</taxon>
    </lineage>
</organism>
<evidence type="ECO:0000259" key="1">
    <source>
        <dbReference type="PROSITE" id="PS50234"/>
    </source>
</evidence>
<protein>
    <submittedName>
        <fullName evidence="2">VWA domain-containing protein</fullName>
    </submittedName>
</protein>
<dbReference type="InterPro" id="IPR011392">
    <property type="entry name" value="Tellurite-R_TerY"/>
</dbReference>
<dbReference type="EMBL" id="JADLQN010000001">
    <property type="protein sequence ID" value="MBF6355152.1"/>
    <property type="molecule type" value="Genomic_DNA"/>
</dbReference>
<sequence length="204" mass="21848">MSGAPIAALQNGFAAFVEYVTGDDLARKRAEVAVITFGTEARVVVPLQEARMLEPVPFSAGGSTNMAAAIDMAIDMIDERKREYRAGGIQYYRPWLLLLTDGAPNPIGFDAAVARLNALEAAKGVTVFAIGVGDNVDYQQLERVTTQRPPAPLAGLRFNEFFEWLSTSLGNMASSGNHGRSDEQVAANSDQQVALAPLSGWTTV</sequence>
<dbReference type="SUPFAM" id="SSF53300">
    <property type="entry name" value="vWA-like"/>
    <property type="match status" value="1"/>
</dbReference>
<dbReference type="Proteomes" id="UP000707731">
    <property type="component" value="Unassembled WGS sequence"/>
</dbReference>
<reference evidence="2 3" key="1">
    <citation type="submission" date="2020-10" db="EMBL/GenBank/DDBJ databases">
        <title>Identification of Nocardia species via Next-generation sequencing and recognition of intraspecies genetic diversity.</title>
        <authorList>
            <person name="Li P."/>
            <person name="Li P."/>
            <person name="Lu B."/>
        </authorList>
    </citation>
    <scope>NUCLEOTIDE SEQUENCE [LARGE SCALE GENOMIC DNA]</scope>
    <source>
        <strain evidence="2 3">BJ06-0143</strain>
    </source>
</reference>